<feature type="domain" description="Flagellar basal-body/hook protein C-terminal" evidence="6">
    <location>
        <begin position="415"/>
        <end position="457"/>
    </location>
</feature>
<comment type="function">
    <text evidence="4">A flexible structure which links the flagellar filament to the drive apparatus in the basal body.</text>
</comment>
<reference evidence="8" key="1">
    <citation type="journal article" date="2014" name="Int. J. Syst. Evol. Microbiol.">
        <title>Complete genome sequence of Corynebacterium casei LMG S-19264T (=DSM 44701T), isolated from a smear-ripened cheese.</title>
        <authorList>
            <consortium name="US DOE Joint Genome Institute (JGI-PGF)"/>
            <person name="Walter F."/>
            <person name="Albersmeier A."/>
            <person name="Kalinowski J."/>
            <person name="Ruckert C."/>
        </authorList>
    </citation>
    <scope>NUCLEOTIDE SEQUENCE</scope>
    <source>
        <strain evidence="8">VKM B-2748</strain>
    </source>
</reference>
<evidence type="ECO:0000259" key="6">
    <source>
        <dbReference type="Pfam" id="PF06429"/>
    </source>
</evidence>
<evidence type="ECO:0000256" key="2">
    <source>
        <dbReference type="ARBA" id="ARBA00009677"/>
    </source>
</evidence>
<feature type="domain" description="Flagellar basal body rod protein N-terminal" evidence="5">
    <location>
        <begin position="7"/>
        <end position="37"/>
    </location>
</feature>
<comment type="similarity">
    <text evidence="2 4">Belongs to the flagella basal body rod proteins family.</text>
</comment>
<evidence type="ECO:0000256" key="1">
    <source>
        <dbReference type="ARBA" id="ARBA00004117"/>
    </source>
</evidence>
<dbReference type="Proteomes" id="UP001143309">
    <property type="component" value="Unassembled WGS sequence"/>
</dbReference>
<comment type="caution">
    <text evidence="8">The sequence shown here is derived from an EMBL/GenBank/DDBJ whole genome shotgun (WGS) entry which is preliminary data.</text>
</comment>
<dbReference type="SUPFAM" id="SSF117143">
    <property type="entry name" value="Flagellar hook protein flgE"/>
    <property type="match status" value="1"/>
</dbReference>
<dbReference type="AlphaFoldDB" id="A0A9W6JLR3"/>
<evidence type="ECO:0000313" key="9">
    <source>
        <dbReference type="Proteomes" id="UP001143309"/>
    </source>
</evidence>
<dbReference type="InterPro" id="IPR020013">
    <property type="entry name" value="Flagellar_FlgE/F/G"/>
</dbReference>
<dbReference type="Pfam" id="PF22692">
    <property type="entry name" value="LlgE_F_G_D1"/>
    <property type="match status" value="1"/>
</dbReference>
<dbReference type="InterPro" id="IPR037058">
    <property type="entry name" value="Falgellar_hook_FlgE_sf"/>
</dbReference>
<dbReference type="InterPro" id="IPR001444">
    <property type="entry name" value="Flag_bb_rod_N"/>
</dbReference>
<gene>
    <name evidence="8" type="ORF">GCM10008174_11730</name>
</gene>
<keyword evidence="3 4" id="KW-0975">Bacterial flagellum</keyword>
<dbReference type="Pfam" id="PF06429">
    <property type="entry name" value="Flg_bbr_C"/>
    <property type="match status" value="1"/>
</dbReference>
<comment type="subcellular location">
    <subcellularLocation>
        <location evidence="1 4">Bacterial flagellum basal body</location>
    </subcellularLocation>
</comment>
<accession>A0A9W6JLR3</accession>
<evidence type="ECO:0000259" key="7">
    <source>
        <dbReference type="Pfam" id="PF22692"/>
    </source>
</evidence>
<dbReference type="RefSeq" id="WP_271199890.1">
    <property type="nucleotide sequence ID" value="NZ_BSFL01000001.1"/>
</dbReference>
<dbReference type="Gene3D" id="2.60.98.20">
    <property type="entry name" value="Flagellar hook protein FlgE"/>
    <property type="match status" value="1"/>
</dbReference>
<dbReference type="GO" id="GO:0009425">
    <property type="term" value="C:bacterial-type flagellum basal body"/>
    <property type="evidence" value="ECO:0007669"/>
    <property type="project" value="UniProtKB-SubCell"/>
</dbReference>
<reference evidence="8" key="2">
    <citation type="submission" date="2023-01" db="EMBL/GenBank/DDBJ databases">
        <authorList>
            <person name="Sun Q."/>
            <person name="Evtushenko L."/>
        </authorList>
    </citation>
    <scope>NUCLEOTIDE SEQUENCE</scope>
    <source>
        <strain evidence="8">VKM B-2748</strain>
    </source>
</reference>
<keyword evidence="9" id="KW-1185">Reference proteome</keyword>
<dbReference type="Pfam" id="PF00460">
    <property type="entry name" value="Flg_bb_rod"/>
    <property type="match status" value="1"/>
</dbReference>
<dbReference type="InterPro" id="IPR037925">
    <property type="entry name" value="FlgE/F/G-like"/>
</dbReference>
<protein>
    <recommendedName>
        <fullName evidence="4">Flagellar hook protein FlgE</fullName>
    </recommendedName>
</protein>
<name>A0A9W6JLR3_9HYPH</name>
<dbReference type="NCBIfam" id="TIGR03506">
    <property type="entry name" value="FlgEFG_subfam"/>
    <property type="match status" value="1"/>
</dbReference>
<evidence type="ECO:0000259" key="5">
    <source>
        <dbReference type="Pfam" id="PF00460"/>
    </source>
</evidence>
<evidence type="ECO:0000256" key="3">
    <source>
        <dbReference type="ARBA" id="ARBA00023143"/>
    </source>
</evidence>
<sequence length="459" mass="46790">MGIFGALNTAVSGLRAQSYALENISGNIANASTTGYKRTETSFADLVLGGDVSARRQTSGSVMSFSRSTNDLQGNLTGSTSATSLGINGPGYLLVQKATGSSDGSPLFGAGTNYTRRGDFDVDRNGYLYNGAGYYLMANRLDPATGSPVGSSPEVVQISKDPYPAVATSTITYRGNLPATPKTANYVAGDESSWLLDSSLGSEITADQSAAFIASSVSGDSLTVYDATGTAQDVQFRWGKVSNADTAAGTGDTWALFYQSNSAATGSEVAWTQVDADPAAAGAQAYAFEGGALTTPAGGSTTVPSLVINGVDLGSVSIDHGSALTQYADATGLVSTKQVSQNGSAAGDYVGVEVSDGGTITATYSNGKTRALYSIPLATFVAENQLKHLDGGAYAATAASGSAVLGSGSAIVGMAVEESNVDIADEFTKLIVTQQAYSANTRVVSTSDSMMQEALSMLR</sequence>
<dbReference type="GO" id="GO:0005829">
    <property type="term" value="C:cytosol"/>
    <property type="evidence" value="ECO:0007669"/>
    <property type="project" value="TreeGrafter"/>
</dbReference>
<dbReference type="PANTHER" id="PTHR30435:SF1">
    <property type="entry name" value="FLAGELLAR HOOK PROTEIN FLGE"/>
    <property type="match status" value="1"/>
</dbReference>
<dbReference type="EMBL" id="BSFL01000001">
    <property type="protein sequence ID" value="GLK79432.1"/>
    <property type="molecule type" value="Genomic_DNA"/>
</dbReference>
<organism evidence="8 9">
    <name type="scientific">Methylopila turkensis</name>
    <dbReference type="NCBI Taxonomy" id="1437816"/>
    <lineage>
        <taxon>Bacteria</taxon>
        <taxon>Pseudomonadati</taxon>
        <taxon>Pseudomonadota</taxon>
        <taxon>Alphaproteobacteria</taxon>
        <taxon>Hyphomicrobiales</taxon>
        <taxon>Methylopilaceae</taxon>
        <taxon>Methylopila</taxon>
    </lineage>
</organism>
<feature type="domain" description="Flagellar hook protein FlgE/F/G-like D1" evidence="7">
    <location>
        <begin position="87"/>
        <end position="138"/>
    </location>
</feature>
<dbReference type="GO" id="GO:0009424">
    <property type="term" value="C:bacterial-type flagellum hook"/>
    <property type="evidence" value="ECO:0007669"/>
    <property type="project" value="TreeGrafter"/>
</dbReference>
<dbReference type="InterPro" id="IPR010930">
    <property type="entry name" value="Flg_bb/hook_C_dom"/>
</dbReference>
<dbReference type="InterPro" id="IPR053967">
    <property type="entry name" value="LlgE_F_G-like_D1"/>
</dbReference>
<dbReference type="PANTHER" id="PTHR30435">
    <property type="entry name" value="FLAGELLAR PROTEIN"/>
    <property type="match status" value="1"/>
</dbReference>
<proteinExistence type="inferred from homology"/>
<evidence type="ECO:0000313" key="8">
    <source>
        <dbReference type="EMBL" id="GLK79432.1"/>
    </source>
</evidence>
<evidence type="ECO:0000256" key="4">
    <source>
        <dbReference type="RuleBase" id="RU362116"/>
    </source>
</evidence>
<dbReference type="GO" id="GO:0071978">
    <property type="term" value="P:bacterial-type flagellum-dependent swarming motility"/>
    <property type="evidence" value="ECO:0007669"/>
    <property type="project" value="TreeGrafter"/>
</dbReference>